<dbReference type="EMBL" id="FZNR01000007">
    <property type="protein sequence ID" value="SNR95124.1"/>
    <property type="molecule type" value="Genomic_DNA"/>
</dbReference>
<sequence>MSDEGDLRPVSQLAHRVAERPAGAAEPHLPVTQWFELHPVPVDRPAAGVTEAQVRCGTCGETVDCVVASVAGRNRERAAARWVRNLLRAIQVFGAGLGVAAVVYGAANGTAISGAGLIGLIAAVLTGGGLVIWAGETVTEVRPDLTSDGVRLASPSPVHEIRRPGDNYNYTFHTDSALGGE</sequence>
<keyword evidence="1" id="KW-1133">Transmembrane helix</keyword>
<dbReference type="RefSeq" id="WP_089294898.1">
    <property type="nucleotide sequence ID" value="NZ_BOMU01000120.1"/>
</dbReference>
<keyword evidence="1" id="KW-0812">Transmembrane</keyword>
<evidence type="ECO:0000313" key="2">
    <source>
        <dbReference type="EMBL" id="SNR95124.1"/>
    </source>
</evidence>
<gene>
    <name evidence="2" type="ORF">SAMN06264365_107355</name>
</gene>
<dbReference type="AlphaFoldDB" id="A0A239AJC4"/>
<feature type="transmembrane region" description="Helical" evidence="1">
    <location>
        <begin position="85"/>
        <end position="106"/>
    </location>
</feature>
<proteinExistence type="predicted"/>
<reference evidence="2 3" key="1">
    <citation type="submission" date="2017-06" db="EMBL/GenBank/DDBJ databases">
        <authorList>
            <person name="Kim H.J."/>
            <person name="Triplett B.A."/>
        </authorList>
    </citation>
    <scope>NUCLEOTIDE SEQUENCE [LARGE SCALE GENOMIC DNA]</scope>
    <source>
        <strain evidence="2 3">DSM 43151</strain>
    </source>
</reference>
<accession>A0A239AJC4</accession>
<evidence type="ECO:0000256" key="1">
    <source>
        <dbReference type="SAM" id="Phobius"/>
    </source>
</evidence>
<protein>
    <submittedName>
        <fullName evidence="2">Uncharacterized protein</fullName>
    </submittedName>
</protein>
<keyword evidence="3" id="KW-1185">Reference proteome</keyword>
<feature type="transmembrane region" description="Helical" evidence="1">
    <location>
        <begin position="112"/>
        <end position="133"/>
    </location>
</feature>
<keyword evidence="1" id="KW-0472">Membrane</keyword>
<name>A0A239AJC4_9ACTN</name>
<evidence type="ECO:0000313" key="3">
    <source>
        <dbReference type="Proteomes" id="UP000198415"/>
    </source>
</evidence>
<organism evidence="2 3">
    <name type="scientific">Actinoplanes regularis</name>
    <dbReference type="NCBI Taxonomy" id="52697"/>
    <lineage>
        <taxon>Bacteria</taxon>
        <taxon>Bacillati</taxon>
        <taxon>Actinomycetota</taxon>
        <taxon>Actinomycetes</taxon>
        <taxon>Micromonosporales</taxon>
        <taxon>Micromonosporaceae</taxon>
        <taxon>Actinoplanes</taxon>
    </lineage>
</organism>
<dbReference type="OrthoDB" id="3374972at2"/>
<dbReference type="Proteomes" id="UP000198415">
    <property type="component" value="Unassembled WGS sequence"/>
</dbReference>